<evidence type="ECO:0008006" key="3">
    <source>
        <dbReference type="Google" id="ProtNLM"/>
    </source>
</evidence>
<name>A0A484LN70_9ASTE</name>
<dbReference type="Gene3D" id="3.90.550.10">
    <property type="entry name" value="Spore Coat Polysaccharide Biosynthesis Protein SpsA, Chain A"/>
    <property type="match status" value="1"/>
</dbReference>
<dbReference type="OrthoDB" id="2020070at2759"/>
<keyword evidence="2" id="KW-1185">Reference proteome</keyword>
<dbReference type="SUPFAM" id="SSF53448">
    <property type="entry name" value="Nucleotide-diphospho-sugar transferases"/>
    <property type="match status" value="1"/>
</dbReference>
<evidence type="ECO:0000313" key="2">
    <source>
        <dbReference type="Proteomes" id="UP000595140"/>
    </source>
</evidence>
<reference evidence="1 2" key="1">
    <citation type="submission" date="2018-04" db="EMBL/GenBank/DDBJ databases">
        <authorList>
            <person name="Vogel A."/>
        </authorList>
    </citation>
    <scope>NUCLEOTIDE SEQUENCE [LARGE SCALE GENOMIC DNA]</scope>
</reference>
<accession>A0A484LN70</accession>
<dbReference type="EMBL" id="OOIL02001734">
    <property type="protein sequence ID" value="VFQ77890.1"/>
    <property type="molecule type" value="Genomic_DNA"/>
</dbReference>
<evidence type="ECO:0000313" key="1">
    <source>
        <dbReference type="EMBL" id="VFQ77890.1"/>
    </source>
</evidence>
<organism evidence="1 2">
    <name type="scientific">Cuscuta campestris</name>
    <dbReference type="NCBI Taxonomy" id="132261"/>
    <lineage>
        <taxon>Eukaryota</taxon>
        <taxon>Viridiplantae</taxon>
        <taxon>Streptophyta</taxon>
        <taxon>Embryophyta</taxon>
        <taxon>Tracheophyta</taxon>
        <taxon>Spermatophyta</taxon>
        <taxon>Magnoliopsida</taxon>
        <taxon>eudicotyledons</taxon>
        <taxon>Gunneridae</taxon>
        <taxon>Pentapetalae</taxon>
        <taxon>asterids</taxon>
        <taxon>lamiids</taxon>
        <taxon>Solanales</taxon>
        <taxon>Convolvulaceae</taxon>
        <taxon>Cuscuteae</taxon>
        <taxon>Cuscuta</taxon>
        <taxon>Cuscuta subgen. Grammica</taxon>
        <taxon>Cuscuta sect. Cleistogrammica</taxon>
    </lineage>
</organism>
<sequence>MSSKTHHLALTTISNVRLHVPVQLSLSQPNYKKWSRLFLLLVRRFYLQGYLDGSVVPLSDDDDEWCQLDALLQGWILSTITDEVSDLVISSLTTASALWKVIHDLFHDNKHARAMQLEHEFRTTVKGSTSMAAYCQQLQNLADWLDDVDAPVSQHQLVLQMLRGLPADLQAQTSFMQFQDPMPNFLQMAQPKKNFKNLIPLPILLSLSALFLFTFSPSTPFTAHPAAQPNLQTSTTTTTADNKNFTFIIKLLTYNRLSSLTRCLSSLAAAHYDGHAVHLHIFIDHFPVPPNGSLYIDQNLNSSKGILDFVDGFAWELGSKVVLYRTSNAGLQAQWLEAWWPSSDDEFAFVVEDDLEVSSLYFRFLKNLIMHYYYNASNFSPIIFGASLQRPRFVPGKHGNKMEVDSRTRVFLYQLVGTWGQLLFPRPWKEFRLWYDTHKSKDIKPFLDGMVTTGWYKKMGERIWTPWFIKFIHARGYFNIYTNLLHERALSVSHRDGGVNYGKSAGPDSNLVSENSIDANHLELHPLHSMNWYDFCFKRVFPDRIVQNFNELGSVLPSLQKLSNIILVSIHQEPESVVRNLLCHFERQHIQNYILMGPKSDLLLDLARRGHPVIDSGRIYDNIRAFDNSTLELSKEIFIKSYVVRKFLEHGFSIIVTDVNRLPLNNDSYLNLFELDRAYDFFVGKNFELILVKSSSSALKTWNDNVLTGLGNDVISTSSNSSVPTGKDFVYVVKKLFEQKRVKFYTFDENSSSLNTNSLNATHMSIRDDARFVFWSSEVSSDLIQQQLVHLGLWVVDSDMSCTSIICYPS</sequence>
<dbReference type="Pfam" id="PF14223">
    <property type="entry name" value="Retrotran_gag_2"/>
    <property type="match status" value="1"/>
</dbReference>
<dbReference type="PANTHER" id="PTHR33604:SF3">
    <property type="entry name" value="OSJNBA0004B13.7 PROTEIN"/>
    <property type="match status" value="1"/>
</dbReference>
<dbReference type="InterPro" id="IPR029044">
    <property type="entry name" value="Nucleotide-diphossugar_trans"/>
</dbReference>
<gene>
    <name evidence="1" type="ORF">CCAM_LOCUS19666</name>
</gene>
<proteinExistence type="predicted"/>
<dbReference type="Proteomes" id="UP000595140">
    <property type="component" value="Unassembled WGS sequence"/>
</dbReference>
<protein>
    <recommendedName>
        <fullName evidence="3">Nucleotide-diphospho-sugar transferase domain-containing protein</fullName>
    </recommendedName>
</protein>
<dbReference type="PANTHER" id="PTHR33604">
    <property type="entry name" value="OSJNBA0004B13.7 PROTEIN"/>
    <property type="match status" value="1"/>
</dbReference>
<dbReference type="AlphaFoldDB" id="A0A484LN70"/>